<evidence type="ECO:0000313" key="16">
    <source>
        <dbReference type="Proteomes" id="UP000822688"/>
    </source>
</evidence>
<dbReference type="Proteomes" id="UP000822688">
    <property type="component" value="Chromosome V"/>
</dbReference>
<dbReference type="InterPro" id="IPR015943">
    <property type="entry name" value="WD40/YVTN_repeat-like_dom_sf"/>
</dbReference>
<dbReference type="PROSITE" id="PS50082">
    <property type="entry name" value="WD_REPEATS_2"/>
    <property type="match status" value="4"/>
</dbReference>
<dbReference type="InterPro" id="IPR001680">
    <property type="entry name" value="WD40_rpt"/>
</dbReference>
<feature type="domain" description="CAF1B/HIR1 beta-propeller" evidence="14">
    <location>
        <begin position="1"/>
        <end position="390"/>
    </location>
</feature>
<evidence type="ECO:0000313" key="15">
    <source>
        <dbReference type="EMBL" id="KAG0572872.1"/>
    </source>
</evidence>
<dbReference type="InterPro" id="IPR055410">
    <property type="entry name" value="Beta-prop_CAF1B_HIR1"/>
</dbReference>
<evidence type="ECO:0000256" key="1">
    <source>
        <dbReference type="ARBA" id="ARBA00004123"/>
    </source>
</evidence>
<dbReference type="GO" id="GO:0005634">
    <property type="term" value="C:nucleus"/>
    <property type="evidence" value="ECO:0007669"/>
    <property type="project" value="UniProtKB-SubCell"/>
</dbReference>
<feature type="repeat" description="WD" evidence="13">
    <location>
        <begin position="107"/>
        <end position="148"/>
    </location>
</feature>
<evidence type="ECO:0000256" key="6">
    <source>
        <dbReference type="ARBA" id="ARBA00022853"/>
    </source>
</evidence>
<dbReference type="PROSITE" id="PS00678">
    <property type="entry name" value="WD_REPEATS_1"/>
    <property type="match status" value="1"/>
</dbReference>
<evidence type="ECO:0000256" key="3">
    <source>
        <dbReference type="ARBA" id="ARBA00022574"/>
    </source>
</evidence>
<dbReference type="SUPFAM" id="SSF50978">
    <property type="entry name" value="WD40 repeat-like"/>
    <property type="match status" value="1"/>
</dbReference>
<dbReference type="Gene3D" id="2.130.10.10">
    <property type="entry name" value="YVTN repeat-like/Quinoprotein amine dehydrogenase"/>
    <property type="match status" value="2"/>
</dbReference>
<proteinExistence type="inferred from homology"/>
<dbReference type="SMART" id="SM00320">
    <property type="entry name" value="WD40"/>
    <property type="match status" value="6"/>
</dbReference>
<keyword evidence="9" id="KW-0233">DNA recombination</keyword>
<feature type="repeat" description="WD" evidence="13">
    <location>
        <begin position="16"/>
        <end position="42"/>
    </location>
</feature>
<evidence type="ECO:0000256" key="10">
    <source>
        <dbReference type="ARBA" id="ARBA00023204"/>
    </source>
</evidence>
<evidence type="ECO:0000259" key="14">
    <source>
        <dbReference type="Pfam" id="PF24105"/>
    </source>
</evidence>
<feature type="repeat" description="WD" evidence="13">
    <location>
        <begin position="58"/>
        <end position="90"/>
    </location>
</feature>
<protein>
    <recommendedName>
        <fullName evidence="12">CAF-1 p60 homolog</fullName>
    </recommendedName>
</protein>
<keyword evidence="10" id="KW-0234">DNA repair</keyword>
<evidence type="ECO:0000256" key="13">
    <source>
        <dbReference type="PROSITE-ProRule" id="PRU00221"/>
    </source>
</evidence>
<dbReference type="GO" id="GO:0006281">
    <property type="term" value="P:DNA repair"/>
    <property type="evidence" value="ECO:0007669"/>
    <property type="project" value="UniProtKB-KW"/>
</dbReference>
<dbReference type="PROSITE" id="PS50294">
    <property type="entry name" value="WD_REPEATS_REGION"/>
    <property type="match status" value="1"/>
</dbReference>
<dbReference type="EMBL" id="CM026426">
    <property type="protein sequence ID" value="KAG0572872.1"/>
    <property type="molecule type" value="Genomic_DNA"/>
</dbReference>
<dbReference type="FunFam" id="2.130.10.10:FF:000466">
    <property type="entry name" value="Chromatin assembly factor 1 subunit FAS2"/>
    <property type="match status" value="1"/>
</dbReference>
<dbReference type="GO" id="GO:0006310">
    <property type="term" value="P:DNA recombination"/>
    <property type="evidence" value="ECO:0007669"/>
    <property type="project" value="UniProtKB-KW"/>
</dbReference>
<evidence type="ECO:0000256" key="5">
    <source>
        <dbReference type="ARBA" id="ARBA00022763"/>
    </source>
</evidence>
<comment type="caution">
    <text evidence="15">The sequence shown here is derived from an EMBL/GenBank/DDBJ whole genome shotgun (WGS) entry which is preliminary data.</text>
</comment>
<comment type="similarity">
    <text evidence="2">Belongs to the WD repeat HIR1 family.</text>
</comment>
<dbReference type="PANTHER" id="PTHR15271">
    <property type="entry name" value="CHROMATIN ASSEMBLY FACTOR 1 SUBUNIT B"/>
    <property type="match status" value="1"/>
</dbReference>
<evidence type="ECO:0000256" key="7">
    <source>
        <dbReference type="ARBA" id="ARBA00023015"/>
    </source>
</evidence>
<comment type="subcellular location">
    <subcellularLocation>
        <location evidence="1">Nucleus</location>
    </subcellularLocation>
</comment>
<evidence type="ECO:0000256" key="11">
    <source>
        <dbReference type="ARBA" id="ARBA00023242"/>
    </source>
</evidence>
<evidence type="ECO:0000256" key="12">
    <source>
        <dbReference type="ARBA" id="ARBA00077035"/>
    </source>
</evidence>
<dbReference type="GO" id="GO:0006335">
    <property type="term" value="P:DNA replication-dependent chromatin assembly"/>
    <property type="evidence" value="ECO:0007669"/>
    <property type="project" value="InterPro"/>
</dbReference>
<keyword evidence="11" id="KW-0539">Nucleus</keyword>
<evidence type="ECO:0000256" key="4">
    <source>
        <dbReference type="ARBA" id="ARBA00022737"/>
    </source>
</evidence>
<keyword evidence="8" id="KW-0804">Transcription</keyword>
<keyword evidence="7" id="KW-0805">Transcription regulation</keyword>
<feature type="repeat" description="WD" evidence="13">
    <location>
        <begin position="149"/>
        <end position="180"/>
    </location>
</feature>
<dbReference type="InterPro" id="IPR036322">
    <property type="entry name" value="WD40_repeat_dom_sf"/>
</dbReference>
<dbReference type="AlphaFoldDB" id="A0A8T0HPQ2"/>
<evidence type="ECO:0000256" key="8">
    <source>
        <dbReference type="ARBA" id="ARBA00023163"/>
    </source>
</evidence>
<dbReference type="Pfam" id="PF24105">
    <property type="entry name" value="Beta-prop_CAF1B_HIR1"/>
    <property type="match status" value="1"/>
</dbReference>
<keyword evidence="3 13" id="KW-0853">WD repeat</keyword>
<name>A0A8T0HPQ2_CERPU</name>
<keyword evidence="16" id="KW-1185">Reference proteome</keyword>
<reference evidence="15" key="1">
    <citation type="submission" date="2020-06" db="EMBL/GenBank/DDBJ databases">
        <title>WGS assembly of Ceratodon purpureus strain R40.</title>
        <authorList>
            <person name="Carey S.B."/>
            <person name="Jenkins J."/>
            <person name="Shu S."/>
            <person name="Lovell J.T."/>
            <person name="Sreedasyam A."/>
            <person name="Maumus F."/>
            <person name="Tiley G.P."/>
            <person name="Fernandez-Pozo N."/>
            <person name="Barry K."/>
            <person name="Chen C."/>
            <person name="Wang M."/>
            <person name="Lipzen A."/>
            <person name="Daum C."/>
            <person name="Saski C.A."/>
            <person name="Payton A.C."/>
            <person name="Mcbreen J.C."/>
            <person name="Conrad R.E."/>
            <person name="Kollar L.M."/>
            <person name="Olsson S."/>
            <person name="Huttunen S."/>
            <person name="Landis J.B."/>
            <person name="Wickett N.J."/>
            <person name="Johnson M.G."/>
            <person name="Rensing S.A."/>
            <person name="Grimwood J."/>
            <person name="Schmutz J."/>
            <person name="Mcdaniel S.F."/>
        </authorList>
    </citation>
    <scope>NUCLEOTIDE SEQUENCE</scope>
    <source>
        <strain evidence="15">R40</strain>
    </source>
</reference>
<keyword evidence="5" id="KW-0227">DNA damage</keyword>
<keyword evidence="6" id="KW-0156">Chromatin regulator</keyword>
<gene>
    <name evidence="15" type="ORF">KC19_VG131500</name>
</gene>
<dbReference type="GO" id="GO:0006334">
    <property type="term" value="P:nucleosome assembly"/>
    <property type="evidence" value="ECO:0007669"/>
    <property type="project" value="TreeGrafter"/>
</dbReference>
<evidence type="ECO:0000256" key="2">
    <source>
        <dbReference type="ARBA" id="ARBA00007306"/>
    </source>
</evidence>
<sequence length="502" mass="54686">MKGATVQVAWHCSEPVLSLDFHSQSGLLATAGADHDIKFWSVHHKENGAPTVTFEAALCYHSKAVNVLRFAASGQLLASGGDGGEILLWKRSLIADEKPCWRILKTFQLHVRDVLDLAWSPDSALLMSGSVDNQCMIWDVATGKVVQILNDHQHFVQGVAWDPAGEYLASISSDRTCRIYARQSAPKKSKKRKITAVESLFTCRQVLAKTEVATPTITTTTDGNVKAFKAQHLFHDENMPSFFRRLAWSPDASLLIVPSGLYKMAHDAPSFNMTYIYSRKDLSRPCIHLPAPSKPVVAVRFCPAIFALVKNVAEKDMSSGFSLPYRLVFAVATVDSLIVYDTQRNCPIVVFAGIHYAAITDIAWSADGRYVAVSSQDGYCSLLAFSKDELGTRLSCNEAPANVSSCLPETVLANAQQSLTATSAEMSLVSEPGGLVDHDQSPPDAACPRPLRYRRITLAALPASLPPNVLEQPILPISISVPSPSPLKTRKITPVALAEDSR</sequence>
<keyword evidence="4" id="KW-0677">Repeat</keyword>
<organism evidence="15 16">
    <name type="scientific">Ceratodon purpureus</name>
    <name type="common">Fire moss</name>
    <name type="synonym">Dicranum purpureum</name>
    <dbReference type="NCBI Taxonomy" id="3225"/>
    <lineage>
        <taxon>Eukaryota</taxon>
        <taxon>Viridiplantae</taxon>
        <taxon>Streptophyta</taxon>
        <taxon>Embryophyta</taxon>
        <taxon>Bryophyta</taxon>
        <taxon>Bryophytina</taxon>
        <taxon>Bryopsida</taxon>
        <taxon>Dicranidae</taxon>
        <taxon>Pseudoditrichales</taxon>
        <taxon>Ditrichaceae</taxon>
        <taxon>Ceratodon</taxon>
    </lineage>
</organism>
<dbReference type="GO" id="GO:0033186">
    <property type="term" value="C:CAF-1 complex"/>
    <property type="evidence" value="ECO:0007669"/>
    <property type="project" value="TreeGrafter"/>
</dbReference>
<accession>A0A8T0HPQ2</accession>
<dbReference type="InterPro" id="IPR019775">
    <property type="entry name" value="WD40_repeat_CS"/>
</dbReference>
<dbReference type="InterPro" id="IPR045145">
    <property type="entry name" value="PTHR15271"/>
</dbReference>
<dbReference type="PANTHER" id="PTHR15271:SF4">
    <property type="entry name" value="CHROMATIN ASSEMBLY FACTOR 1 SUBUNIT B"/>
    <property type="match status" value="1"/>
</dbReference>
<evidence type="ECO:0000256" key="9">
    <source>
        <dbReference type="ARBA" id="ARBA00023172"/>
    </source>
</evidence>